<dbReference type="VEuPathDB" id="VectorBase:ACUA003541"/>
<sequence length="176" mass="19282">MLCWQGIERDERFTSLVKNKLLRQPFTPCSGRYPVSTYGLNCRCCGISFHSSRSAGGVSIRCTCLSSVVEPLDVVPDESDEPVAGIVSGAIAIGSTVGVGSTVKEKTLPAVRPTDCPQLDYLTHPTNCRRFGSYACKIPLTWDPDFGGFLAVLSTLTFLCHQEYGQWIGVWERQAQ</sequence>
<proteinExistence type="predicted"/>
<protein>
    <submittedName>
        <fullName evidence="1">Uncharacterized protein</fullName>
    </submittedName>
</protein>
<reference evidence="1" key="2">
    <citation type="submission" date="2020-05" db="UniProtKB">
        <authorList>
            <consortium name="EnsemblMetazoa"/>
        </authorList>
    </citation>
    <scope>IDENTIFICATION</scope>
    <source>
        <strain evidence="1">A-37</strain>
    </source>
</reference>
<name>A0A182LWC9_9DIPT</name>
<reference evidence="2" key="1">
    <citation type="submission" date="2013-09" db="EMBL/GenBank/DDBJ databases">
        <title>The Genome Sequence of Anopheles culicifacies species A.</title>
        <authorList>
            <consortium name="The Broad Institute Genomics Platform"/>
            <person name="Neafsey D.E."/>
            <person name="Besansky N."/>
            <person name="Howell P."/>
            <person name="Walton C."/>
            <person name="Young S.K."/>
            <person name="Zeng Q."/>
            <person name="Gargeya S."/>
            <person name="Fitzgerald M."/>
            <person name="Haas B."/>
            <person name="Abouelleil A."/>
            <person name="Allen A.W."/>
            <person name="Alvarado L."/>
            <person name="Arachchi H.M."/>
            <person name="Berlin A.M."/>
            <person name="Chapman S.B."/>
            <person name="Gainer-Dewar J."/>
            <person name="Goldberg J."/>
            <person name="Griggs A."/>
            <person name="Gujja S."/>
            <person name="Hansen M."/>
            <person name="Howarth C."/>
            <person name="Imamovic A."/>
            <person name="Ireland A."/>
            <person name="Larimer J."/>
            <person name="McCowan C."/>
            <person name="Murphy C."/>
            <person name="Pearson M."/>
            <person name="Poon T.W."/>
            <person name="Priest M."/>
            <person name="Roberts A."/>
            <person name="Saif S."/>
            <person name="Shea T."/>
            <person name="Sisk P."/>
            <person name="Sykes S."/>
            <person name="Wortman J."/>
            <person name="Nusbaum C."/>
            <person name="Birren B."/>
        </authorList>
    </citation>
    <scope>NUCLEOTIDE SEQUENCE [LARGE SCALE GENOMIC DNA]</scope>
    <source>
        <strain evidence="2">A-37</strain>
    </source>
</reference>
<evidence type="ECO:0000313" key="1">
    <source>
        <dbReference type="EnsemblMetazoa" id="ACUA003541-PA"/>
    </source>
</evidence>
<dbReference type="EMBL" id="AXCM01008666">
    <property type="status" value="NOT_ANNOTATED_CDS"/>
    <property type="molecule type" value="Genomic_DNA"/>
</dbReference>
<accession>A0A182LWC9</accession>
<dbReference type="EnsemblMetazoa" id="ACUA003541-RA">
    <property type="protein sequence ID" value="ACUA003541-PA"/>
    <property type="gene ID" value="ACUA003541"/>
</dbReference>
<evidence type="ECO:0000313" key="2">
    <source>
        <dbReference type="Proteomes" id="UP000075883"/>
    </source>
</evidence>
<keyword evidence="2" id="KW-1185">Reference proteome</keyword>
<dbReference type="AlphaFoldDB" id="A0A182LWC9"/>
<dbReference type="Proteomes" id="UP000075883">
    <property type="component" value="Unassembled WGS sequence"/>
</dbReference>
<organism evidence="1 2">
    <name type="scientific">Anopheles culicifacies</name>
    <dbReference type="NCBI Taxonomy" id="139723"/>
    <lineage>
        <taxon>Eukaryota</taxon>
        <taxon>Metazoa</taxon>
        <taxon>Ecdysozoa</taxon>
        <taxon>Arthropoda</taxon>
        <taxon>Hexapoda</taxon>
        <taxon>Insecta</taxon>
        <taxon>Pterygota</taxon>
        <taxon>Neoptera</taxon>
        <taxon>Endopterygota</taxon>
        <taxon>Diptera</taxon>
        <taxon>Nematocera</taxon>
        <taxon>Culicoidea</taxon>
        <taxon>Culicidae</taxon>
        <taxon>Anophelinae</taxon>
        <taxon>Anopheles</taxon>
        <taxon>culicifacies species complex</taxon>
    </lineage>
</organism>
<dbReference type="EMBL" id="AXCM01008667">
    <property type="status" value="NOT_ANNOTATED_CDS"/>
    <property type="molecule type" value="Genomic_DNA"/>
</dbReference>